<evidence type="ECO:0000313" key="2">
    <source>
        <dbReference type="EMBL" id="KAK7000647.1"/>
    </source>
</evidence>
<dbReference type="Proteomes" id="UP001362999">
    <property type="component" value="Unassembled WGS sequence"/>
</dbReference>
<reference evidence="2 3" key="1">
    <citation type="journal article" date="2024" name="J Genomics">
        <title>Draft genome sequencing and assembly of Favolaschia claudopus CIRM-BRFM 2984 isolated from oak limbs.</title>
        <authorList>
            <person name="Navarro D."/>
            <person name="Drula E."/>
            <person name="Chaduli D."/>
            <person name="Cazenave R."/>
            <person name="Ahrendt S."/>
            <person name="Wang J."/>
            <person name="Lipzen A."/>
            <person name="Daum C."/>
            <person name="Barry K."/>
            <person name="Grigoriev I.V."/>
            <person name="Favel A."/>
            <person name="Rosso M.N."/>
            <person name="Martin F."/>
        </authorList>
    </citation>
    <scope>NUCLEOTIDE SEQUENCE [LARGE SCALE GENOMIC DNA]</scope>
    <source>
        <strain evidence="2 3">CIRM-BRFM 2984</strain>
    </source>
</reference>
<protein>
    <submittedName>
        <fullName evidence="2">Uncharacterized protein</fullName>
    </submittedName>
</protein>
<keyword evidence="3" id="KW-1185">Reference proteome</keyword>
<evidence type="ECO:0000256" key="1">
    <source>
        <dbReference type="SAM" id="MobiDB-lite"/>
    </source>
</evidence>
<proteinExistence type="predicted"/>
<accession>A0AAW0A3G4</accession>
<comment type="caution">
    <text evidence="2">The sequence shown here is derived from an EMBL/GenBank/DDBJ whole genome shotgun (WGS) entry which is preliminary data.</text>
</comment>
<feature type="compositionally biased region" description="Acidic residues" evidence="1">
    <location>
        <begin position="84"/>
        <end position="108"/>
    </location>
</feature>
<dbReference type="AlphaFoldDB" id="A0AAW0A3G4"/>
<feature type="region of interest" description="Disordered" evidence="1">
    <location>
        <begin position="81"/>
        <end position="108"/>
    </location>
</feature>
<organism evidence="2 3">
    <name type="scientific">Favolaschia claudopus</name>
    <dbReference type="NCBI Taxonomy" id="2862362"/>
    <lineage>
        <taxon>Eukaryota</taxon>
        <taxon>Fungi</taxon>
        <taxon>Dikarya</taxon>
        <taxon>Basidiomycota</taxon>
        <taxon>Agaricomycotina</taxon>
        <taxon>Agaricomycetes</taxon>
        <taxon>Agaricomycetidae</taxon>
        <taxon>Agaricales</taxon>
        <taxon>Marasmiineae</taxon>
        <taxon>Mycenaceae</taxon>
        <taxon>Favolaschia</taxon>
    </lineage>
</organism>
<dbReference type="EMBL" id="JAWWNJ010000088">
    <property type="protein sequence ID" value="KAK7000647.1"/>
    <property type="molecule type" value="Genomic_DNA"/>
</dbReference>
<gene>
    <name evidence="2" type="ORF">R3P38DRAFT_2797342</name>
</gene>
<evidence type="ECO:0000313" key="3">
    <source>
        <dbReference type="Proteomes" id="UP001362999"/>
    </source>
</evidence>
<name>A0AAW0A3G4_9AGAR</name>
<sequence length="144" mass="16116">MDVEPSDSDDPEIWFGKMTLNKMVGVVYAHAQLRFEDKRTRKSLFEAIKTLPIDLRERIKTSAIAARQAEKTRFLRVVTKEAGGEEVDGEGEGEEEESDIFATEEEADDSFLQPPADDVLLGCIERNISFLITPTPHTSSSVNI</sequence>